<evidence type="ECO:0000313" key="6">
    <source>
        <dbReference type="EMBL" id="MBW8482432.1"/>
    </source>
</evidence>
<dbReference type="SUPFAM" id="SSF55781">
    <property type="entry name" value="GAF domain-like"/>
    <property type="match status" value="1"/>
</dbReference>
<keyword evidence="7" id="KW-1185">Reference proteome</keyword>
<dbReference type="InterPro" id="IPR029016">
    <property type="entry name" value="GAF-like_dom_sf"/>
</dbReference>
<dbReference type="Gene3D" id="3.30.450.40">
    <property type="match status" value="1"/>
</dbReference>
<organism evidence="6 7">
    <name type="scientific">Actinomadura parmotrematis</name>
    <dbReference type="NCBI Taxonomy" id="2864039"/>
    <lineage>
        <taxon>Bacteria</taxon>
        <taxon>Bacillati</taxon>
        <taxon>Actinomycetota</taxon>
        <taxon>Actinomycetes</taxon>
        <taxon>Streptosporangiales</taxon>
        <taxon>Thermomonosporaceae</taxon>
        <taxon>Actinomadura</taxon>
    </lineage>
</organism>
<dbReference type="SUPFAM" id="SSF52172">
    <property type="entry name" value="CheY-like"/>
    <property type="match status" value="1"/>
</dbReference>
<dbReference type="PROSITE" id="PS50921">
    <property type="entry name" value="ANTAR"/>
    <property type="match status" value="1"/>
</dbReference>
<proteinExistence type="predicted"/>
<gene>
    <name evidence="6" type="ORF">K1Y72_08665</name>
</gene>
<evidence type="ECO:0000259" key="5">
    <source>
        <dbReference type="PROSITE" id="PS50921"/>
    </source>
</evidence>
<evidence type="ECO:0000313" key="7">
    <source>
        <dbReference type="Proteomes" id="UP000774570"/>
    </source>
</evidence>
<dbReference type="Pfam" id="PF03861">
    <property type="entry name" value="ANTAR"/>
    <property type="match status" value="1"/>
</dbReference>
<dbReference type="InterPro" id="IPR012074">
    <property type="entry name" value="GAF_ANTAR"/>
</dbReference>
<accession>A0ABS7FPW6</accession>
<dbReference type="Gene3D" id="1.10.10.10">
    <property type="entry name" value="Winged helix-like DNA-binding domain superfamily/Winged helix DNA-binding domain"/>
    <property type="match status" value="1"/>
</dbReference>
<dbReference type="InterPro" id="IPR036388">
    <property type="entry name" value="WH-like_DNA-bd_sf"/>
</dbReference>
<name>A0ABS7FPW6_9ACTN</name>
<reference evidence="6 7" key="1">
    <citation type="submission" date="2021-07" db="EMBL/GenBank/DDBJ databases">
        <title>Actinomadura sp. PM05-2 isolated from lichen.</title>
        <authorList>
            <person name="Somphong A."/>
            <person name="Phongsopitanun W."/>
            <person name="Tanasupawat S."/>
            <person name="Peongsungnone V."/>
        </authorList>
    </citation>
    <scope>NUCLEOTIDE SEQUENCE [LARGE SCALE GENOMIC DNA]</scope>
    <source>
        <strain evidence="6 7">PM05-2</strain>
    </source>
</reference>
<keyword evidence="2" id="KW-0418">Kinase</keyword>
<dbReference type="InterPro" id="IPR005561">
    <property type="entry name" value="ANTAR"/>
</dbReference>
<dbReference type="RefSeq" id="WP_220164947.1">
    <property type="nucleotide sequence ID" value="NZ_JAIBOA010000004.1"/>
</dbReference>
<evidence type="ECO:0000256" key="4">
    <source>
        <dbReference type="ARBA" id="ARBA00023163"/>
    </source>
</evidence>
<protein>
    <submittedName>
        <fullName evidence="6">GAF and ANTAR domain-containing protein</fullName>
    </submittedName>
</protein>
<evidence type="ECO:0000256" key="2">
    <source>
        <dbReference type="ARBA" id="ARBA00022777"/>
    </source>
</evidence>
<dbReference type="Proteomes" id="UP000774570">
    <property type="component" value="Unassembled WGS sequence"/>
</dbReference>
<keyword evidence="4" id="KW-0804">Transcription</keyword>
<keyword evidence="1" id="KW-0808">Transferase</keyword>
<dbReference type="SMART" id="SM01012">
    <property type="entry name" value="ANTAR"/>
    <property type="match status" value="1"/>
</dbReference>
<dbReference type="InterPro" id="IPR011006">
    <property type="entry name" value="CheY-like_superfamily"/>
</dbReference>
<evidence type="ECO:0000256" key="1">
    <source>
        <dbReference type="ARBA" id="ARBA00022679"/>
    </source>
</evidence>
<comment type="caution">
    <text evidence="6">The sequence shown here is derived from an EMBL/GenBank/DDBJ whole genome shotgun (WGS) entry which is preliminary data.</text>
</comment>
<dbReference type="Pfam" id="PF13185">
    <property type="entry name" value="GAF_2"/>
    <property type="match status" value="1"/>
</dbReference>
<evidence type="ECO:0000256" key="3">
    <source>
        <dbReference type="ARBA" id="ARBA00023015"/>
    </source>
</evidence>
<dbReference type="EMBL" id="JAIBOA010000004">
    <property type="protein sequence ID" value="MBW8482432.1"/>
    <property type="molecule type" value="Genomic_DNA"/>
</dbReference>
<keyword evidence="3" id="KW-0805">Transcription regulation</keyword>
<dbReference type="InterPro" id="IPR003018">
    <property type="entry name" value="GAF"/>
</dbReference>
<sequence length="244" mass="25638">MAPETDDEFPAAELSEVTRLLLKAANVAEVLQRVTDAARALVPGVDVVSLTLRDGRGRLHTPALTAPVAEELDALQERLAEGPCLDAALISGASFVESTDLAGDGRWPAFGPGAAGLGLTAVLATPLVAEGDEHAGALNLYARHRDMWEPAVRGVTLILAGHAALALAGTRARDRAALTETNLRRAIDSRDVIGQAKGILMARRGITADQAFALLSRTSQDLNIKIGELARALADRPEALDPPR</sequence>
<dbReference type="PIRSF" id="PIRSF036625">
    <property type="entry name" value="GAF_ANTAR"/>
    <property type="match status" value="1"/>
</dbReference>
<feature type="domain" description="ANTAR" evidence="5">
    <location>
        <begin position="173"/>
        <end position="234"/>
    </location>
</feature>